<accession>A0A7J6XFL1</accession>
<dbReference type="Proteomes" id="UP000554482">
    <property type="component" value="Unassembled WGS sequence"/>
</dbReference>
<dbReference type="EMBL" id="JABWDY010001670">
    <property type="protein sequence ID" value="KAF5207232.1"/>
    <property type="molecule type" value="Genomic_DNA"/>
</dbReference>
<dbReference type="OrthoDB" id="985400at2759"/>
<comment type="caution">
    <text evidence="1">The sequence shown here is derived from an EMBL/GenBank/DDBJ whole genome shotgun (WGS) entry which is preliminary data.</text>
</comment>
<dbReference type="AlphaFoldDB" id="A0A7J6XFL1"/>
<evidence type="ECO:0000313" key="1">
    <source>
        <dbReference type="EMBL" id="KAF5207232.1"/>
    </source>
</evidence>
<evidence type="ECO:0008006" key="3">
    <source>
        <dbReference type="Google" id="ProtNLM"/>
    </source>
</evidence>
<evidence type="ECO:0000313" key="2">
    <source>
        <dbReference type="Proteomes" id="UP000554482"/>
    </source>
</evidence>
<sequence length="68" mass="7099">MAGTGTTCVGSAESTECCGVMGVVQWCLGQGVRRLEVETDNAGVASYLRGVQTNLSWCSVSILDNVLD</sequence>
<keyword evidence="2" id="KW-1185">Reference proteome</keyword>
<gene>
    <name evidence="1" type="ORF">FRX31_003177</name>
</gene>
<proteinExistence type="predicted"/>
<organism evidence="1 2">
    <name type="scientific">Thalictrum thalictroides</name>
    <name type="common">Rue-anemone</name>
    <name type="synonym">Anemone thalictroides</name>
    <dbReference type="NCBI Taxonomy" id="46969"/>
    <lineage>
        <taxon>Eukaryota</taxon>
        <taxon>Viridiplantae</taxon>
        <taxon>Streptophyta</taxon>
        <taxon>Embryophyta</taxon>
        <taxon>Tracheophyta</taxon>
        <taxon>Spermatophyta</taxon>
        <taxon>Magnoliopsida</taxon>
        <taxon>Ranunculales</taxon>
        <taxon>Ranunculaceae</taxon>
        <taxon>Thalictroideae</taxon>
        <taxon>Thalictrum</taxon>
    </lineage>
</organism>
<name>A0A7J6XFL1_THATH</name>
<protein>
    <recommendedName>
        <fullName evidence="3">RNase H type-1 domain-containing protein</fullName>
    </recommendedName>
</protein>
<reference evidence="1 2" key="1">
    <citation type="submission" date="2020-06" db="EMBL/GenBank/DDBJ databases">
        <title>Transcriptomic and genomic resources for Thalictrum thalictroides and T. hernandezii: Facilitating candidate gene discovery in an emerging model plant lineage.</title>
        <authorList>
            <person name="Arias T."/>
            <person name="Riano-Pachon D.M."/>
            <person name="Di Stilio V.S."/>
        </authorList>
    </citation>
    <scope>NUCLEOTIDE SEQUENCE [LARGE SCALE GENOMIC DNA]</scope>
    <source>
        <strain evidence="2">cv. WT478/WT964</strain>
        <tissue evidence="1">Leaves</tissue>
    </source>
</reference>